<dbReference type="eggNOG" id="COG3829">
    <property type="taxonomic scope" value="Bacteria"/>
</dbReference>
<dbReference type="CDD" id="cd00130">
    <property type="entry name" value="PAS"/>
    <property type="match status" value="1"/>
</dbReference>
<evidence type="ECO:0000256" key="1">
    <source>
        <dbReference type="PROSITE-ProRule" id="PRU00169"/>
    </source>
</evidence>
<dbReference type="GO" id="GO:0071111">
    <property type="term" value="F:cyclic-guanylate-specific phosphodiesterase activity"/>
    <property type="evidence" value="ECO:0007669"/>
    <property type="project" value="InterPro"/>
</dbReference>
<keyword evidence="8" id="KW-1185">Reference proteome</keyword>
<organism evidence="7 8">
    <name type="scientific">Nautilia profundicola (strain ATCC BAA-1463 / DSM 18972 / AmH)</name>
    <dbReference type="NCBI Taxonomy" id="598659"/>
    <lineage>
        <taxon>Bacteria</taxon>
        <taxon>Pseudomonadati</taxon>
        <taxon>Campylobacterota</taxon>
        <taxon>Epsilonproteobacteria</taxon>
        <taxon>Nautiliales</taxon>
        <taxon>Nautiliaceae</taxon>
        <taxon>Nautilia</taxon>
    </lineage>
</organism>
<evidence type="ECO:0000313" key="8">
    <source>
        <dbReference type="Proteomes" id="UP000000448"/>
    </source>
</evidence>
<dbReference type="Gene3D" id="3.20.20.450">
    <property type="entry name" value="EAL domain"/>
    <property type="match status" value="1"/>
</dbReference>
<dbReference type="SMART" id="SM00448">
    <property type="entry name" value="REC"/>
    <property type="match status" value="1"/>
</dbReference>
<dbReference type="GO" id="GO:0000160">
    <property type="term" value="P:phosphorelay signal transduction system"/>
    <property type="evidence" value="ECO:0007669"/>
    <property type="project" value="InterPro"/>
</dbReference>
<dbReference type="OrthoDB" id="9790732at2"/>
<dbReference type="HOGENOM" id="CLU_000445_70_50_7"/>
<evidence type="ECO:0000259" key="6">
    <source>
        <dbReference type="PROSITE" id="PS50883"/>
    </source>
</evidence>
<dbReference type="RefSeq" id="WP_015902450.1">
    <property type="nucleotide sequence ID" value="NC_012115.1"/>
</dbReference>
<dbReference type="InterPro" id="IPR035965">
    <property type="entry name" value="PAS-like_dom_sf"/>
</dbReference>
<dbReference type="SMART" id="SM00052">
    <property type="entry name" value="EAL"/>
    <property type="match status" value="1"/>
</dbReference>
<evidence type="ECO:0000259" key="4">
    <source>
        <dbReference type="PROSITE" id="PS50112"/>
    </source>
</evidence>
<feature type="domain" description="PAC" evidence="5">
    <location>
        <begin position="215"/>
        <end position="270"/>
    </location>
</feature>
<dbReference type="EMBL" id="CP001279">
    <property type="protein sequence ID" value="ACM93398.1"/>
    <property type="molecule type" value="Genomic_DNA"/>
</dbReference>
<dbReference type="SUPFAM" id="SSF141868">
    <property type="entry name" value="EAL domain-like"/>
    <property type="match status" value="1"/>
</dbReference>
<dbReference type="SUPFAM" id="SSF55785">
    <property type="entry name" value="PYP-like sensor domain (PAS domain)"/>
    <property type="match status" value="1"/>
</dbReference>
<feature type="domain" description="EAL" evidence="6">
    <location>
        <begin position="418"/>
        <end position="657"/>
    </location>
</feature>
<dbReference type="InterPro" id="IPR000014">
    <property type="entry name" value="PAS"/>
</dbReference>
<dbReference type="Gene3D" id="3.40.50.2300">
    <property type="match status" value="1"/>
</dbReference>
<dbReference type="Pfam" id="PF00072">
    <property type="entry name" value="Response_reg"/>
    <property type="match status" value="1"/>
</dbReference>
<dbReference type="Proteomes" id="UP000000448">
    <property type="component" value="Chromosome"/>
</dbReference>
<reference evidence="7 8" key="1">
    <citation type="journal article" date="2009" name="PLoS Genet.">
        <title>Adaptations to submarine hydrothermal environments exemplified by the genome of Nautilia profundicola.</title>
        <authorList>
            <person name="Campbell B.J."/>
            <person name="Smith J.L."/>
            <person name="Hanson T.E."/>
            <person name="Klotz M.G."/>
            <person name="Stein L.Y."/>
            <person name="Lee C.K."/>
            <person name="Wu D."/>
            <person name="Robinson J.M."/>
            <person name="Khouri H.M."/>
            <person name="Eisen J.A."/>
            <person name="Cary S.C."/>
        </authorList>
    </citation>
    <scope>NUCLEOTIDE SEQUENCE [LARGE SCALE GENOMIC DNA]</scope>
    <source>
        <strain evidence="8">ATCC BAA-1463 / DSM 18972 / AmH</strain>
    </source>
</reference>
<evidence type="ECO:0000259" key="3">
    <source>
        <dbReference type="PROSITE" id="PS50110"/>
    </source>
</evidence>
<dbReference type="InterPro" id="IPR050706">
    <property type="entry name" value="Cyclic-di-GMP_PDE-like"/>
</dbReference>
<feature type="domain" description="PAS" evidence="4">
    <location>
        <begin position="162"/>
        <end position="214"/>
    </location>
</feature>
<dbReference type="Pfam" id="PF00563">
    <property type="entry name" value="EAL"/>
    <property type="match status" value="1"/>
</dbReference>
<keyword evidence="2" id="KW-0175">Coiled coil</keyword>
<sequence>MSELQKIIEFTKNFNVLYVEDNKDALEETKIIFERFFKKVITASDGEEGLEKFKNNKIDLVITDINMPKLNGLQMIKKIKEISPEINALVVSAYNETDYFIEAIKLGVDGFILKPFEIEQFIDILKKITHNLLLKKEAKEFENLLKQYQNIVDKSVMVAKFDTNKKFTYVNNEFCKIFSYPKEEIIGKEIHHMIYNAEKMQDEIEKFWESIINEKNLFSEIIKCKDKNGKIIYIKALISPILDENGNIIELISICYDISEMMKPKKLLYDYLENAKEPFVALIEIENFQSFRNFFGEKIAETIEHKFEDYLKDLLPDGIDKIFDLDEGEYAIVTDLANNSKSYEEYINELKQIQRKINYSQLDIGEFLYDITVIMCVSKGKEAFENTRIGMNKIKNNKDSFLIADGLLAKEKKIAQENLQILHILKEAIDNKNIICFYQPIIENSTKRIVKYETLVRIEYDNKIIPPSKFIDVAKQGIYYSKITEIVLSEAFDIVKKFKDYDISINISEIDIEKEIVRELIYEMLSKNKEFAKYVTFELLEDADVEKYDVLEEFITKIKDLGVTIAIDDFGSGYSNFIRLINYKPDFLKLDGTLIKDIHKDKFSYSVVKSIVEFAKANEIKTIAEFVENEEIFKTVKELGVDYSQGYYFGKPERLKL</sequence>
<dbReference type="AlphaFoldDB" id="B9L942"/>
<dbReference type="STRING" id="598659.NAMH_0747"/>
<feature type="coiled-coil region" evidence="2">
    <location>
        <begin position="336"/>
        <end position="363"/>
    </location>
</feature>
<dbReference type="eggNOG" id="COG4753">
    <property type="taxonomic scope" value="Bacteria"/>
</dbReference>
<dbReference type="CDD" id="cd17536">
    <property type="entry name" value="REC_YesN-like"/>
    <property type="match status" value="1"/>
</dbReference>
<evidence type="ECO:0000256" key="2">
    <source>
        <dbReference type="SAM" id="Coils"/>
    </source>
</evidence>
<dbReference type="Pfam" id="PF13426">
    <property type="entry name" value="PAS_9"/>
    <property type="match status" value="1"/>
</dbReference>
<dbReference type="eggNOG" id="COG2200">
    <property type="taxonomic scope" value="Bacteria"/>
</dbReference>
<proteinExistence type="predicted"/>
<dbReference type="SUPFAM" id="SSF52172">
    <property type="entry name" value="CheY-like"/>
    <property type="match status" value="1"/>
</dbReference>
<dbReference type="InterPro" id="IPR035919">
    <property type="entry name" value="EAL_sf"/>
</dbReference>
<dbReference type="InterPro" id="IPR001789">
    <property type="entry name" value="Sig_transdc_resp-reg_receiver"/>
</dbReference>
<dbReference type="Gene3D" id="3.30.450.20">
    <property type="entry name" value="PAS domain"/>
    <property type="match status" value="1"/>
</dbReference>
<dbReference type="KEGG" id="nam:NAMH_0747"/>
<keyword evidence="1" id="KW-0597">Phosphoprotein</keyword>
<dbReference type="SMART" id="SM00086">
    <property type="entry name" value="PAC"/>
    <property type="match status" value="1"/>
</dbReference>
<dbReference type="NCBIfam" id="TIGR00229">
    <property type="entry name" value="sensory_box"/>
    <property type="match status" value="1"/>
</dbReference>
<dbReference type="InterPro" id="IPR001610">
    <property type="entry name" value="PAC"/>
</dbReference>
<accession>B9L942</accession>
<dbReference type="PANTHER" id="PTHR33121">
    <property type="entry name" value="CYCLIC DI-GMP PHOSPHODIESTERASE PDEF"/>
    <property type="match status" value="1"/>
</dbReference>
<dbReference type="PROSITE" id="PS50110">
    <property type="entry name" value="RESPONSE_REGULATORY"/>
    <property type="match status" value="1"/>
</dbReference>
<feature type="domain" description="Response regulatory" evidence="3">
    <location>
        <begin position="15"/>
        <end position="129"/>
    </location>
</feature>
<evidence type="ECO:0000313" key="7">
    <source>
        <dbReference type="EMBL" id="ACM93398.1"/>
    </source>
</evidence>
<dbReference type="PANTHER" id="PTHR33121:SF71">
    <property type="entry name" value="OXYGEN SENSOR PROTEIN DOSP"/>
    <property type="match status" value="1"/>
</dbReference>
<feature type="modified residue" description="4-aspartylphosphate" evidence="1">
    <location>
        <position position="64"/>
    </location>
</feature>
<dbReference type="PROSITE" id="PS50112">
    <property type="entry name" value="PAS"/>
    <property type="match status" value="1"/>
</dbReference>
<name>B9L942_NAUPA</name>
<dbReference type="InterPro" id="IPR011006">
    <property type="entry name" value="CheY-like_superfamily"/>
</dbReference>
<dbReference type="InterPro" id="IPR000700">
    <property type="entry name" value="PAS-assoc_C"/>
</dbReference>
<protein>
    <submittedName>
        <fullName evidence="7">Diguanylate cyclase/phosphodiesterase</fullName>
    </submittedName>
</protein>
<gene>
    <name evidence="7" type="ordered locus">NAMH_0747</name>
</gene>
<dbReference type="InterPro" id="IPR001633">
    <property type="entry name" value="EAL_dom"/>
</dbReference>
<dbReference type="PROSITE" id="PS50883">
    <property type="entry name" value="EAL"/>
    <property type="match status" value="1"/>
</dbReference>
<dbReference type="CDD" id="cd01948">
    <property type="entry name" value="EAL"/>
    <property type="match status" value="1"/>
</dbReference>
<evidence type="ECO:0000259" key="5">
    <source>
        <dbReference type="PROSITE" id="PS50113"/>
    </source>
</evidence>
<dbReference type="PROSITE" id="PS50113">
    <property type="entry name" value="PAC"/>
    <property type="match status" value="1"/>
</dbReference>